<dbReference type="PROSITE" id="PS51833">
    <property type="entry name" value="HDOD"/>
    <property type="match status" value="1"/>
</dbReference>
<dbReference type="InterPro" id="IPR013976">
    <property type="entry name" value="HDOD"/>
</dbReference>
<feature type="domain" description="HDOD" evidence="2">
    <location>
        <begin position="83"/>
        <end position="279"/>
    </location>
</feature>
<evidence type="ECO:0000313" key="3">
    <source>
        <dbReference type="EMBL" id="PZQ74945.1"/>
    </source>
</evidence>
<feature type="region of interest" description="Disordered" evidence="1">
    <location>
        <begin position="17"/>
        <end position="50"/>
    </location>
</feature>
<evidence type="ECO:0000259" key="2">
    <source>
        <dbReference type="PROSITE" id="PS51833"/>
    </source>
</evidence>
<organism evidence="3 4">
    <name type="scientific">Variovorax paradoxus</name>
    <dbReference type="NCBI Taxonomy" id="34073"/>
    <lineage>
        <taxon>Bacteria</taxon>
        <taxon>Pseudomonadati</taxon>
        <taxon>Pseudomonadota</taxon>
        <taxon>Betaproteobacteria</taxon>
        <taxon>Burkholderiales</taxon>
        <taxon>Comamonadaceae</taxon>
        <taxon>Variovorax</taxon>
    </lineage>
</organism>
<name>A0A2W5QJE4_VARPD</name>
<proteinExistence type="predicted"/>
<evidence type="ECO:0000313" key="4">
    <source>
        <dbReference type="Proteomes" id="UP000249135"/>
    </source>
</evidence>
<gene>
    <name evidence="3" type="ORF">DI563_10980</name>
</gene>
<comment type="caution">
    <text evidence="3">The sequence shown here is derived from an EMBL/GenBank/DDBJ whole genome shotgun (WGS) entry which is preliminary data.</text>
</comment>
<feature type="compositionally biased region" description="Low complexity" evidence="1">
    <location>
        <begin position="24"/>
        <end position="41"/>
    </location>
</feature>
<dbReference type="AlphaFoldDB" id="A0A2W5QJE4"/>
<dbReference type="Pfam" id="PF08668">
    <property type="entry name" value="HDOD"/>
    <property type="match status" value="1"/>
</dbReference>
<dbReference type="InterPro" id="IPR052340">
    <property type="entry name" value="RNase_Y/CdgJ"/>
</dbReference>
<dbReference type="SUPFAM" id="SSF109604">
    <property type="entry name" value="HD-domain/PDEase-like"/>
    <property type="match status" value="1"/>
</dbReference>
<protein>
    <recommendedName>
        <fullName evidence="2">HDOD domain-containing protein</fullName>
    </recommendedName>
</protein>
<evidence type="ECO:0000256" key="1">
    <source>
        <dbReference type="SAM" id="MobiDB-lite"/>
    </source>
</evidence>
<dbReference type="PANTHER" id="PTHR33525">
    <property type="match status" value="1"/>
</dbReference>
<dbReference type="Proteomes" id="UP000249135">
    <property type="component" value="Unassembled WGS sequence"/>
</dbReference>
<dbReference type="Gene3D" id="1.10.3210.10">
    <property type="entry name" value="Hypothetical protein af1432"/>
    <property type="match status" value="1"/>
</dbReference>
<dbReference type="EMBL" id="QFPP01000107">
    <property type="protein sequence ID" value="PZQ74945.1"/>
    <property type="molecule type" value="Genomic_DNA"/>
</dbReference>
<dbReference type="PANTHER" id="PTHR33525:SF4">
    <property type="entry name" value="CYCLIC DI-GMP PHOSPHODIESTERASE CDGJ"/>
    <property type="match status" value="1"/>
</dbReference>
<accession>A0A2W5QJE4</accession>
<sequence>MGLAAAGWAFGRRRRAAPLRTREAAVATPPAPRLPAASAPPIESPAPFAPRDLPTALADLRWETPRDLPEPVLERHAQALRSIPRPPRALHQLLSHEFVWKANSSDLAELVRNEPLVAAKVLARVHSPAYGLAGTVTKIGQAITLLGMTAVRNICLRYLLDESFHSDDPRAARSFEALGEASTLGSELAQQLAQRLSWPDPSGASTLVLLSFTGHLAAVLLQARHYPGERLAQPDALLPRVRDQQQVLGLPAAELGRVLMQGWQLPTDLIDEVAWVDRLLVTPVDAAPPGRAADFALAYLSARLADRAVAGTLPDDPAALRELLDTDPDFHHLHGYLALPALRELPQLLMTPGLLAGLQARRAPSAA</sequence>
<reference evidence="3 4" key="1">
    <citation type="submission" date="2017-08" db="EMBL/GenBank/DDBJ databases">
        <title>Infants hospitalized years apart are colonized by the same room-sourced microbial strains.</title>
        <authorList>
            <person name="Brooks B."/>
            <person name="Olm M.R."/>
            <person name="Firek B.A."/>
            <person name="Baker R."/>
            <person name="Thomas B.C."/>
            <person name="Morowitz M.J."/>
            <person name="Banfield J.F."/>
        </authorList>
    </citation>
    <scope>NUCLEOTIDE SEQUENCE [LARGE SCALE GENOMIC DNA]</scope>
    <source>
        <strain evidence="3">S2_005_003_R2_41</strain>
    </source>
</reference>